<organism evidence="1 2">
    <name type="scientific">Stichopus japonicus</name>
    <name type="common">Sea cucumber</name>
    <dbReference type="NCBI Taxonomy" id="307972"/>
    <lineage>
        <taxon>Eukaryota</taxon>
        <taxon>Metazoa</taxon>
        <taxon>Echinodermata</taxon>
        <taxon>Eleutherozoa</taxon>
        <taxon>Echinozoa</taxon>
        <taxon>Holothuroidea</taxon>
        <taxon>Aspidochirotacea</taxon>
        <taxon>Aspidochirotida</taxon>
        <taxon>Stichopodidae</taxon>
        <taxon>Apostichopus</taxon>
    </lineage>
</organism>
<dbReference type="InterPro" id="IPR043502">
    <property type="entry name" value="DNA/RNA_pol_sf"/>
</dbReference>
<name>A0A2G8KQD1_STIJA</name>
<dbReference type="SUPFAM" id="SSF56672">
    <property type="entry name" value="DNA/RNA polymerases"/>
    <property type="match status" value="1"/>
</dbReference>
<evidence type="ECO:0000313" key="1">
    <source>
        <dbReference type="EMBL" id="PIK50214.1"/>
    </source>
</evidence>
<dbReference type="EMBL" id="MRZV01000429">
    <property type="protein sequence ID" value="PIK50214.1"/>
    <property type="molecule type" value="Genomic_DNA"/>
</dbReference>
<dbReference type="PANTHER" id="PTHR37984">
    <property type="entry name" value="PROTEIN CBG26694"/>
    <property type="match status" value="1"/>
</dbReference>
<sequence>MEVDTGSGVAMAPLQFYENYLKHILLLPGDKSFKTFTGQMVKASGKVFMLMFSYGNYKGKLRLYTVNCTGYCLLGREWLREIPFNWKALFSQKYSPKPDRALKVSAVLFEEGLRKISGAKAKIVLRDEAQPIMLKPHRVPYALKAQVEAELDRLEKSGVLTLVSHSEWGTGIVAVPKKDGSGGSVEIIKNTINPIAQATCPTTH</sequence>
<proteinExistence type="predicted"/>
<dbReference type="Proteomes" id="UP000230750">
    <property type="component" value="Unassembled WGS sequence"/>
</dbReference>
<protein>
    <submittedName>
        <fullName evidence="1">Uncharacterized protein</fullName>
    </submittedName>
</protein>
<reference evidence="1 2" key="1">
    <citation type="journal article" date="2017" name="PLoS Biol.">
        <title>The sea cucumber genome provides insights into morphological evolution and visceral regeneration.</title>
        <authorList>
            <person name="Zhang X."/>
            <person name="Sun L."/>
            <person name="Yuan J."/>
            <person name="Sun Y."/>
            <person name="Gao Y."/>
            <person name="Zhang L."/>
            <person name="Li S."/>
            <person name="Dai H."/>
            <person name="Hamel J.F."/>
            <person name="Liu C."/>
            <person name="Yu Y."/>
            <person name="Liu S."/>
            <person name="Lin W."/>
            <person name="Guo K."/>
            <person name="Jin S."/>
            <person name="Xu P."/>
            <person name="Storey K.B."/>
            <person name="Huan P."/>
            <person name="Zhang T."/>
            <person name="Zhou Y."/>
            <person name="Zhang J."/>
            <person name="Lin C."/>
            <person name="Li X."/>
            <person name="Xing L."/>
            <person name="Huo D."/>
            <person name="Sun M."/>
            <person name="Wang L."/>
            <person name="Mercier A."/>
            <person name="Li F."/>
            <person name="Yang H."/>
            <person name="Xiang J."/>
        </authorList>
    </citation>
    <scope>NUCLEOTIDE SEQUENCE [LARGE SCALE GENOMIC DNA]</scope>
    <source>
        <strain evidence="1">Shaxun</strain>
        <tissue evidence="1">Muscle</tissue>
    </source>
</reference>
<dbReference type="InterPro" id="IPR050951">
    <property type="entry name" value="Retrovirus_Pol_polyprotein"/>
</dbReference>
<evidence type="ECO:0000313" key="2">
    <source>
        <dbReference type="Proteomes" id="UP000230750"/>
    </source>
</evidence>
<comment type="caution">
    <text evidence="1">The sequence shown here is derived from an EMBL/GenBank/DDBJ whole genome shotgun (WGS) entry which is preliminary data.</text>
</comment>
<keyword evidence="2" id="KW-1185">Reference proteome</keyword>
<dbReference type="Gene3D" id="3.10.10.10">
    <property type="entry name" value="HIV Type 1 Reverse Transcriptase, subunit A, domain 1"/>
    <property type="match status" value="1"/>
</dbReference>
<dbReference type="STRING" id="307972.A0A2G8KQD1"/>
<dbReference type="AlphaFoldDB" id="A0A2G8KQD1"/>
<dbReference type="OrthoDB" id="10058156at2759"/>
<gene>
    <name evidence="1" type="ORF">BSL78_12920</name>
</gene>
<dbReference type="PANTHER" id="PTHR37984:SF5">
    <property type="entry name" value="PROTEIN NYNRIN-LIKE"/>
    <property type="match status" value="1"/>
</dbReference>
<accession>A0A2G8KQD1</accession>